<evidence type="ECO:0000259" key="3">
    <source>
        <dbReference type="Pfam" id="PF18329"/>
    </source>
</evidence>
<dbReference type="Gene3D" id="2.60.40.10">
    <property type="entry name" value="Immunoglobulins"/>
    <property type="match status" value="2"/>
</dbReference>
<sequence length="389" mass="41311">MNLKNILKTGLGMLLAAGMLLFFQSCNDDDVDGAPAISNVRLLDPTKADSSLNAAEPGSLIVIQGQNLASVLKVYFNDFEATFNSALGSNSNIVITIPANAPTKAVDAGVPNKIKVVTKGGEATYDFVLTAPVPVISGLYSEFVKANGNVVINGDYFYNVKTVKLGTTALQIVSSTVKQITAKMPATAATGIITVEGEFGSAKTNFKINDLVTGNMVNFDVPATTWDKEVCWGGAPIVAATDAQAISGKFSRIKQTKLPAAGYNDGWVFSTCTFDFKLPAGDAATRQFKFEHNIAEPWKAGKYDITISAGGSEYVYAFQPWNSTEYASAGYLTNGWRTAVIELTEFKNGSGSTIADVSKVTDLKVSFGSADVAIASFNGSVDNFRIVQK</sequence>
<dbReference type="RefSeq" id="WP_143016833.1">
    <property type="nucleotide sequence ID" value="NZ_FNAN01000007.1"/>
</dbReference>
<proteinExistence type="predicted"/>
<dbReference type="Pfam" id="PF18329">
    <property type="entry name" value="SGBP_B_XBD"/>
    <property type="match status" value="1"/>
</dbReference>
<dbReference type="Proteomes" id="UP000198748">
    <property type="component" value="Unassembled WGS sequence"/>
</dbReference>
<feature type="domain" description="IPT/TIG" evidence="2">
    <location>
        <begin position="54"/>
        <end position="120"/>
    </location>
</feature>
<protein>
    <submittedName>
        <fullName evidence="4">IPT/TIG domain-containing protein</fullName>
    </submittedName>
</protein>
<feature type="chain" id="PRO_5011466390" evidence="1">
    <location>
        <begin position="29"/>
        <end position="389"/>
    </location>
</feature>
<reference evidence="5" key="1">
    <citation type="submission" date="2016-10" db="EMBL/GenBank/DDBJ databases">
        <authorList>
            <person name="Varghese N."/>
            <person name="Submissions S."/>
        </authorList>
    </citation>
    <scope>NUCLEOTIDE SEQUENCE [LARGE SCALE GENOMIC DNA]</scope>
    <source>
        <strain evidence="5">DSM 25329</strain>
    </source>
</reference>
<gene>
    <name evidence="4" type="ORF">SAMN04487996_10745</name>
</gene>
<keyword evidence="5" id="KW-1185">Reference proteome</keyword>
<dbReference type="OrthoDB" id="660167at2"/>
<dbReference type="STRING" id="659014.SAMN04487996_10745"/>
<dbReference type="AlphaFoldDB" id="A0A1G7FXD6"/>
<feature type="domain" description="Surface glycan-binding protein B xyloglucan binding" evidence="3">
    <location>
        <begin position="214"/>
        <end position="388"/>
    </location>
</feature>
<evidence type="ECO:0000313" key="5">
    <source>
        <dbReference type="Proteomes" id="UP000198748"/>
    </source>
</evidence>
<dbReference type="InterPro" id="IPR014756">
    <property type="entry name" value="Ig_E-set"/>
</dbReference>
<dbReference type="PROSITE" id="PS51257">
    <property type="entry name" value="PROKAR_LIPOPROTEIN"/>
    <property type="match status" value="1"/>
</dbReference>
<keyword evidence="1" id="KW-0732">Signal</keyword>
<dbReference type="InterPro" id="IPR002909">
    <property type="entry name" value="IPT_dom"/>
</dbReference>
<feature type="signal peptide" evidence="1">
    <location>
        <begin position="1"/>
        <end position="28"/>
    </location>
</feature>
<dbReference type="GO" id="GO:0030247">
    <property type="term" value="F:polysaccharide binding"/>
    <property type="evidence" value="ECO:0007669"/>
    <property type="project" value="InterPro"/>
</dbReference>
<evidence type="ECO:0000313" key="4">
    <source>
        <dbReference type="EMBL" id="SDE80598.1"/>
    </source>
</evidence>
<accession>A0A1G7FXD6</accession>
<dbReference type="Pfam" id="PF01833">
    <property type="entry name" value="TIG"/>
    <property type="match status" value="1"/>
</dbReference>
<evidence type="ECO:0000256" key="1">
    <source>
        <dbReference type="SAM" id="SignalP"/>
    </source>
</evidence>
<dbReference type="EMBL" id="FNAN01000007">
    <property type="protein sequence ID" value="SDE80598.1"/>
    <property type="molecule type" value="Genomic_DNA"/>
</dbReference>
<evidence type="ECO:0000259" key="2">
    <source>
        <dbReference type="Pfam" id="PF01833"/>
    </source>
</evidence>
<dbReference type="SUPFAM" id="SSF81296">
    <property type="entry name" value="E set domains"/>
    <property type="match status" value="2"/>
</dbReference>
<dbReference type="InterPro" id="IPR013783">
    <property type="entry name" value="Ig-like_fold"/>
</dbReference>
<organism evidence="4 5">
    <name type="scientific">Dyadobacter soli</name>
    <dbReference type="NCBI Taxonomy" id="659014"/>
    <lineage>
        <taxon>Bacteria</taxon>
        <taxon>Pseudomonadati</taxon>
        <taxon>Bacteroidota</taxon>
        <taxon>Cytophagia</taxon>
        <taxon>Cytophagales</taxon>
        <taxon>Spirosomataceae</taxon>
        <taxon>Dyadobacter</taxon>
    </lineage>
</organism>
<name>A0A1G7FXD6_9BACT</name>
<dbReference type="InterPro" id="IPR040475">
    <property type="entry name" value="SGBP_B_XBD"/>
</dbReference>